<dbReference type="InterPro" id="IPR010099">
    <property type="entry name" value="SDR39U1"/>
</dbReference>
<dbReference type="Proteomes" id="UP000000422">
    <property type="component" value="Chromosome"/>
</dbReference>
<dbReference type="DNASU" id="2555530"/>
<dbReference type="RefSeq" id="WP_011138061.1">
    <property type="nucleotide sequence ID" value="NC_005090.1"/>
</dbReference>
<gene>
    <name evidence="4" type="ordered locus">WS0093</name>
</gene>
<dbReference type="InterPro" id="IPR036291">
    <property type="entry name" value="NAD(P)-bd_dom_sf"/>
</dbReference>
<feature type="domain" description="DUF1731" evidence="3">
    <location>
        <begin position="235"/>
        <end position="281"/>
    </location>
</feature>
<reference evidence="4 5" key="1">
    <citation type="journal article" date="2003" name="Proc. Natl. Acad. Sci. U.S.A.">
        <title>Complete genome sequence and analysis of Wolinella succinogenes.</title>
        <authorList>
            <person name="Baar C."/>
            <person name="Eppinger M."/>
            <person name="Raddatz G."/>
            <person name="Simon JM."/>
            <person name="Lanz C."/>
            <person name="Klimmek O."/>
            <person name="Nandakumar R."/>
            <person name="Gross R."/>
            <person name="Rosinus A."/>
            <person name="Keller H."/>
            <person name="Jagtap P."/>
            <person name="Linke B."/>
            <person name="Meyer F."/>
            <person name="Lederer H."/>
            <person name="Schuster S.C."/>
        </authorList>
    </citation>
    <scope>NUCLEOTIDE SEQUENCE [LARGE SCALE GENOMIC DNA]</scope>
    <source>
        <strain evidence="5">ATCC 29543 / DSM 1740 / CCUG 13145 / JCM 31913 / LMG 7466 / NCTC 11488 / FDC 602W</strain>
    </source>
</reference>
<organism evidence="5">
    <name type="scientific">Wolinella succinogenes (strain ATCC 29543 / DSM 1740 / CCUG 13145 / JCM 31913 / LMG 7466 / NCTC 11488 / FDC 602W)</name>
    <name type="common">Vibrio succinogenes</name>
    <dbReference type="NCBI Taxonomy" id="273121"/>
    <lineage>
        <taxon>Bacteria</taxon>
        <taxon>Pseudomonadati</taxon>
        <taxon>Campylobacterota</taxon>
        <taxon>Epsilonproteobacteria</taxon>
        <taxon>Campylobacterales</taxon>
        <taxon>Helicobacteraceae</taxon>
        <taxon>Wolinella</taxon>
    </lineage>
</organism>
<dbReference type="eggNOG" id="COG1090">
    <property type="taxonomic scope" value="Bacteria"/>
</dbReference>
<evidence type="ECO:0000259" key="2">
    <source>
        <dbReference type="Pfam" id="PF01370"/>
    </source>
</evidence>
<dbReference type="InterPro" id="IPR013549">
    <property type="entry name" value="DUF1731"/>
</dbReference>
<dbReference type="CDD" id="cd05242">
    <property type="entry name" value="SDR_a8"/>
    <property type="match status" value="1"/>
</dbReference>
<dbReference type="NCBIfam" id="TIGR01777">
    <property type="entry name" value="yfcH"/>
    <property type="match status" value="1"/>
</dbReference>
<keyword evidence="5" id="KW-1185">Reference proteome</keyword>
<name>Q7MAQ6_WOLSU</name>
<dbReference type="AlphaFoldDB" id="Q7MAQ6"/>
<dbReference type="InterPro" id="IPR001509">
    <property type="entry name" value="Epimerase_deHydtase"/>
</dbReference>
<evidence type="ECO:0000313" key="4">
    <source>
        <dbReference type="EMBL" id="CAE09261.1"/>
    </source>
</evidence>
<accession>Q7MAQ6</accession>
<dbReference type="HOGENOM" id="CLU_047373_0_3_7"/>
<dbReference type="KEGG" id="wsu:WS0093"/>
<evidence type="ECO:0000256" key="1">
    <source>
        <dbReference type="ARBA" id="ARBA00009353"/>
    </source>
</evidence>
<comment type="similarity">
    <text evidence="1">Belongs to the NAD(P)-dependent epimerase/dehydratase family. SDR39U1 subfamily.</text>
</comment>
<protein>
    <submittedName>
        <fullName evidence="4">LIN1802 PROTEIN</fullName>
    </submittedName>
</protein>
<dbReference type="Pfam" id="PF08338">
    <property type="entry name" value="DUF1731"/>
    <property type="match status" value="1"/>
</dbReference>
<feature type="domain" description="NAD-dependent epimerase/dehydratase" evidence="2">
    <location>
        <begin position="3"/>
        <end position="207"/>
    </location>
</feature>
<dbReference type="STRING" id="273121.WS0093"/>
<dbReference type="Pfam" id="PF01370">
    <property type="entry name" value="Epimerase"/>
    <property type="match status" value="1"/>
</dbReference>
<proteinExistence type="inferred from homology"/>
<dbReference type="EMBL" id="BX571657">
    <property type="protein sequence ID" value="CAE09261.1"/>
    <property type="molecule type" value="Genomic_DNA"/>
</dbReference>
<evidence type="ECO:0000313" key="5">
    <source>
        <dbReference type="Proteomes" id="UP000000422"/>
    </source>
</evidence>
<evidence type="ECO:0000259" key="3">
    <source>
        <dbReference type="Pfam" id="PF08338"/>
    </source>
</evidence>
<sequence>MKIAITGASGFVGSHLSSQFGGSHTLLPLGRRELSDPTKLSSLLEGVDWIINLAGAPIIAKWSESYKKVLYSSRIETTRSLLLALKECPTKPSLFTSTSAIGIYDNQGTYAEGDLALAQDFLGKLAKDWEEEALKAQDLGIRTVVFRFGVVLGKGGGMMEKLRLPFSLGLGGVIGDGKQKFSWIHLHDIAKAMEFAWSTPSLSGIYNLTAPSPTTNEAFTKLYGSLIHRPTLLPVPLWALQILFGEGAKVLSDGQAAIPERLLQAGFEFEYPTLEKALKEIIS</sequence>
<dbReference type="PANTHER" id="PTHR11092:SF0">
    <property type="entry name" value="EPIMERASE FAMILY PROTEIN SDR39U1"/>
    <property type="match status" value="1"/>
</dbReference>
<dbReference type="PANTHER" id="PTHR11092">
    <property type="entry name" value="SUGAR NUCLEOTIDE EPIMERASE RELATED"/>
    <property type="match status" value="1"/>
</dbReference>
<dbReference type="SUPFAM" id="SSF51735">
    <property type="entry name" value="NAD(P)-binding Rossmann-fold domains"/>
    <property type="match status" value="1"/>
</dbReference>
<dbReference type="Gene3D" id="3.40.50.720">
    <property type="entry name" value="NAD(P)-binding Rossmann-like Domain"/>
    <property type="match status" value="1"/>
</dbReference>